<organism evidence="2 3">
    <name type="scientific">Portunus trituberculatus</name>
    <name type="common">Swimming crab</name>
    <name type="synonym">Neptunus trituberculatus</name>
    <dbReference type="NCBI Taxonomy" id="210409"/>
    <lineage>
        <taxon>Eukaryota</taxon>
        <taxon>Metazoa</taxon>
        <taxon>Ecdysozoa</taxon>
        <taxon>Arthropoda</taxon>
        <taxon>Crustacea</taxon>
        <taxon>Multicrustacea</taxon>
        <taxon>Malacostraca</taxon>
        <taxon>Eumalacostraca</taxon>
        <taxon>Eucarida</taxon>
        <taxon>Decapoda</taxon>
        <taxon>Pleocyemata</taxon>
        <taxon>Brachyura</taxon>
        <taxon>Eubrachyura</taxon>
        <taxon>Portunoidea</taxon>
        <taxon>Portunidae</taxon>
        <taxon>Portuninae</taxon>
        <taxon>Portunus</taxon>
    </lineage>
</organism>
<comment type="caution">
    <text evidence="2">The sequence shown here is derived from an EMBL/GenBank/DDBJ whole genome shotgun (WGS) entry which is preliminary data.</text>
</comment>
<dbReference type="EMBL" id="VSRR010007706">
    <property type="protein sequence ID" value="MPC47378.1"/>
    <property type="molecule type" value="Genomic_DNA"/>
</dbReference>
<evidence type="ECO:0000313" key="3">
    <source>
        <dbReference type="Proteomes" id="UP000324222"/>
    </source>
</evidence>
<dbReference type="Proteomes" id="UP000324222">
    <property type="component" value="Unassembled WGS sequence"/>
</dbReference>
<feature type="region of interest" description="Disordered" evidence="1">
    <location>
        <begin position="1"/>
        <end position="20"/>
    </location>
</feature>
<keyword evidence="3" id="KW-1185">Reference proteome</keyword>
<sequence length="83" mass="9165">MPTCPSLPTLPPAHPSLSARGALGYTHLPQDTQISSLPATSRSQAVPRRAATSHLRDRVNKLIEARGRLMSQHHQLCFLRRGF</sequence>
<name>A0A5B7FR20_PORTR</name>
<dbReference type="AlphaFoldDB" id="A0A5B7FR20"/>
<gene>
    <name evidence="2" type="ORF">E2C01_041122</name>
</gene>
<protein>
    <submittedName>
        <fullName evidence="2">Uncharacterized protein</fullName>
    </submittedName>
</protein>
<reference evidence="2 3" key="1">
    <citation type="submission" date="2019-05" db="EMBL/GenBank/DDBJ databases">
        <title>Another draft genome of Portunus trituberculatus and its Hox gene families provides insights of decapod evolution.</title>
        <authorList>
            <person name="Jeong J.-H."/>
            <person name="Song I."/>
            <person name="Kim S."/>
            <person name="Choi T."/>
            <person name="Kim D."/>
            <person name="Ryu S."/>
            <person name="Kim W."/>
        </authorList>
    </citation>
    <scope>NUCLEOTIDE SEQUENCE [LARGE SCALE GENOMIC DNA]</scope>
    <source>
        <tissue evidence="2">Muscle</tissue>
    </source>
</reference>
<accession>A0A5B7FR20</accession>
<evidence type="ECO:0000256" key="1">
    <source>
        <dbReference type="SAM" id="MobiDB-lite"/>
    </source>
</evidence>
<proteinExistence type="predicted"/>
<evidence type="ECO:0000313" key="2">
    <source>
        <dbReference type="EMBL" id="MPC47378.1"/>
    </source>
</evidence>